<proteinExistence type="predicted"/>
<accession>A0A372LFD5</accession>
<reference evidence="1 2" key="1">
    <citation type="submission" date="2018-08" db="EMBL/GenBank/DDBJ databases">
        <title>Bacillus chawlae sp. nov., Bacillus glennii sp. nov., and Bacillus saganii sp. nov. Isolated from the Vehicle Assembly Building at Kennedy Space Center where the Viking Spacecraft were Assembled.</title>
        <authorList>
            <person name="Seuylemezian A."/>
            <person name="Vaishampayan P."/>
        </authorList>
    </citation>
    <scope>NUCLEOTIDE SEQUENCE [LARGE SCALE GENOMIC DNA]</scope>
    <source>
        <strain evidence="1 2">V44-8</strain>
    </source>
</reference>
<gene>
    <name evidence="1" type="ORF">D0466_01720</name>
</gene>
<comment type="caution">
    <text evidence="1">The sequence shown here is derived from an EMBL/GenBank/DDBJ whole genome shotgun (WGS) entry which is preliminary data.</text>
</comment>
<dbReference type="EMBL" id="QVTD01000003">
    <property type="protein sequence ID" value="RFU64672.1"/>
    <property type="molecule type" value="Genomic_DNA"/>
</dbReference>
<evidence type="ECO:0000313" key="1">
    <source>
        <dbReference type="EMBL" id="RFU64672.1"/>
    </source>
</evidence>
<name>A0A372LFD5_9BACI</name>
<evidence type="ECO:0000313" key="2">
    <source>
        <dbReference type="Proteomes" id="UP000262939"/>
    </source>
</evidence>
<dbReference type="AlphaFoldDB" id="A0A372LFD5"/>
<protein>
    <submittedName>
        <fullName evidence="1">Uncharacterized protein</fullName>
    </submittedName>
</protein>
<dbReference type="Proteomes" id="UP000262939">
    <property type="component" value="Unassembled WGS sequence"/>
</dbReference>
<keyword evidence="2" id="KW-1185">Reference proteome</keyword>
<sequence length="94" mass="11179">MDQHTNKRYTNMMKIPKSSEGSNKALYFYRKQNVQNCKVTFIDGSVYWQKMFFNDKFLSIKAEPNTLYLDEQCTILAKVTRKQKIQECKRLGLI</sequence>
<organism evidence="1 2">
    <name type="scientific">Peribacillus glennii</name>
    <dbReference type="NCBI Taxonomy" id="2303991"/>
    <lineage>
        <taxon>Bacteria</taxon>
        <taxon>Bacillati</taxon>
        <taxon>Bacillota</taxon>
        <taxon>Bacilli</taxon>
        <taxon>Bacillales</taxon>
        <taxon>Bacillaceae</taxon>
        <taxon>Peribacillus</taxon>
    </lineage>
</organism>